<accession>A0A7K1LHW6</accession>
<keyword evidence="2" id="KW-1185">Reference proteome</keyword>
<gene>
    <name evidence="1" type="ORF">GMA10_06085</name>
</gene>
<dbReference type="OrthoDB" id="9981551at2"/>
<reference evidence="1 2" key="1">
    <citation type="submission" date="2019-12" db="EMBL/GenBank/DDBJ databases">
        <authorList>
            <person name="Li J."/>
            <person name="Shi Y."/>
            <person name="Xu G."/>
            <person name="Xiao D."/>
            <person name="Ran X."/>
        </authorList>
    </citation>
    <scope>NUCLEOTIDE SEQUENCE [LARGE SCALE GENOMIC DNA]</scope>
    <source>
        <strain evidence="1 2">JCM 15915</strain>
    </source>
</reference>
<evidence type="ECO:0000313" key="1">
    <source>
        <dbReference type="EMBL" id="MUN54781.1"/>
    </source>
</evidence>
<name>A0A7K1LHW6_9MICC</name>
<evidence type="ECO:0000313" key="2">
    <source>
        <dbReference type="Proteomes" id="UP000462152"/>
    </source>
</evidence>
<protein>
    <recommendedName>
        <fullName evidence="3">Tail assembly chaperone</fullName>
    </recommendedName>
</protein>
<dbReference type="AlphaFoldDB" id="A0A7K1LHW6"/>
<dbReference type="RefSeq" id="WP_129315533.1">
    <property type="nucleotide sequence ID" value="NZ_NOIQ01000008.1"/>
</dbReference>
<evidence type="ECO:0008006" key="3">
    <source>
        <dbReference type="Google" id="ProtNLM"/>
    </source>
</evidence>
<dbReference type="EMBL" id="WOGT01000002">
    <property type="protein sequence ID" value="MUN54781.1"/>
    <property type="molecule type" value="Genomic_DNA"/>
</dbReference>
<dbReference type="Proteomes" id="UP000462152">
    <property type="component" value="Unassembled WGS sequence"/>
</dbReference>
<sequence>MAEAKKKVVRKAAKRYEMVKFTNENFEGEFVLPKFAPPLGVMRRIQDGDVSKLIQWLEDAQVDPDYLEAIDSLDIEGELEQFITDWTQGQLANAPKSSD</sequence>
<organism evidence="1 2">
    <name type="scientific">Rothia koreensis</name>
    <dbReference type="NCBI Taxonomy" id="592378"/>
    <lineage>
        <taxon>Bacteria</taxon>
        <taxon>Bacillati</taxon>
        <taxon>Actinomycetota</taxon>
        <taxon>Actinomycetes</taxon>
        <taxon>Micrococcales</taxon>
        <taxon>Micrococcaceae</taxon>
        <taxon>Rothia</taxon>
    </lineage>
</organism>
<comment type="caution">
    <text evidence="1">The sequence shown here is derived from an EMBL/GenBank/DDBJ whole genome shotgun (WGS) entry which is preliminary data.</text>
</comment>
<proteinExistence type="predicted"/>